<gene>
    <name evidence="5" type="primary">pdhR</name>
    <name evidence="5" type="ORF">Alo02nite_80260</name>
    <name evidence="6" type="ORF">BJ964_008473</name>
</gene>
<accession>A0A7W7HPX3</accession>
<reference evidence="6 7" key="1">
    <citation type="submission" date="2020-08" db="EMBL/GenBank/DDBJ databases">
        <title>Sequencing the genomes of 1000 actinobacteria strains.</title>
        <authorList>
            <person name="Klenk H.-P."/>
        </authorList>
    </citation>
    <scope>NUCLEOTIDE SEQUENCE [LARGE SCALE GENOMIC DNA]</scope>
    <source>
        <strain evidence="6 7">DSM 43150</strain>
    </source>
</reference>
<comment type="caution">
    <text evidence="6">The sequence shown here is derived from an EMBL/GenBank/DDBJ whole genome shotgun (WGS) entry which is preliminary data.</text>
</comment>
<dbReference type="PROSITE" id="PS50949">
    <property type="entry name" value="HTH_GNTR"/>
    <property type="match status" value="1"/>
</dbReference>
<dbReference type="InterPro" id="IPR011711">
    <property type="entry name" value="GntR_C"/>
</dbReference>
<evidence type="ECO:0000256" key="3">
    <source>
        <dbReference type="ARBA" id="ARBA00023163"/>
    </source>
</evidence>
<dbReference type="CDD" id="cd07377">
    <property type="entry name" value="WHTH_GntR"/>
    <property type="match status" value="1"/>
</dbReference>
<reference evidence="5 8" key="2">
    <citation type="submission" date="2021-01" db="EMBL/GenBank/DDBJ databases">
        <title>Whole genome shotgun sequence of Actinoplanes lobatus NBRC 12513.</title>
        <authorList>
            <person name="Komaki H."/>
            <person name="Tamura T."/>
        </authorList>
    </citation>
    <scope>NUCLEOTIDE SEQUENCE [LARGE SCALE GENOMIC DNA]</scope>
    <source>
        <strain evidence="5 8">NBRC 12513</strain>
    </source>
</reference>
<dbReference type="Gene3D" id="1.20.120.530">
    <property type="entry name" value="GntR ligand-binding domain-like"/>
    <property type="match status" value="1"/>
</dbReference>
<sequence>MGTSRASARSVVFAPLDPHSRAETVVRRLTDAITFGLLTDAEQLPSETDLAAQFGVSRVTVREALVALRQQDLVETRRGRGGGSFVRAPAAAADRSLRSRLSELSLPNLRDTADHYAAVAGAAARLAAQRADADDILRIEEVDADVAGPLHRMERAYHLEVAAVAQSARLAREEIRFAGELGTLLWSPILQTADSAYDPHAEHRAITAAVAAGDGDLARRLTEEHIETAVERLVTLHLTLVEP</sequence>
<keyword evidence="1" id="KW-0805">Transcription regulation</keyword>
<dbReference type="SMART" id="SM00895">
    <property type="entry name" value="FCD"/>
    <property type="match status" value="1"/>
</dbReference>
<dbReference type="EMBL" id="BOMP01000155">
    <property type="protein sequence ID" value="GIE45128.1"/>
    <property type="molecule type" value="Genomic_DNA"/>
</dbReference>
<keyword evidence="3" id="KW-0804">Transcription</keyword>
<dbReference type="SMART" id="SM00345">
    <property type="entry name" value="HTH_GNTR"/>
    <property type="match status" value="1"/>
</dbReference>
<evidence type="ECO:0000313" key="6">
    <source>
        <dbReference type="EMBL" id="MBB4754312.1"/>
    </source>
</evidence>
<organism evidence="6 7">
    <name type="scientific">Actinoplanes lobatus</name>
    <dbReference type="NCBI Taxonomy" id="113568"/>
    <lineage>
        <taxon>Bacteria</taxon>
        <taxon>Bacillati</taxon>
        <taxon>Actinomycetota</taxon>
        <taxon>Actinomycetes</taxon>
        <taxon>Micromonosporales</taxon>
        <taxon>Micromonosporaceae</taxon>
        <taxon>Actinoplanes</taxon>
    </lineage>
</organism>
<dbReference type="GO" id="GO:0003700">
    <property type="term" value="F:DNA-binding transcription factor activity"/>
    <property type="evidence" value="ECO:0007669"/>
    <property type="project" value="InterPro"/>
</dbReference>
<dbReference type="PANTHER" id="PTHR43537:SF24">
    <property type="entry name" value="GLUCONATE OPERON TRANSCRIPTIONAL REPRESSOR"/>
    <property type="match status" value="1"/>
</dbReference>
<keyword evidence="2 6" id="KW-0238">DNA-binding</keyword>
<dbReference type="InterPro" id="IPR036390">
    <property type="entry name" value="WH_DNA-bd_sf"/>
</dbReference>
<evidence type="ECO:0000313" key="8">
    <source>
        <dbReference type="Proteomes" id="UP000631312"/>
    </source>
</evidence>
<evidence type="ECO:0000256" key="1">
    <source>
        <dbReference type="ARBA" id="ARBA00023015"/>
    </source>
</evidence>
<dbReference type="SUPFAM" id="SSF46785">
    <property type="entry name" value="Winged helix' DNA-binding domain"/>
    <property type="match status" value="1"/>
</dbReference>
<dbReference type="Proteomes" id="UP000631312">
    <property type="component" value="Unassembled WGS sequence"/>
</dbReference>
<dbReference type="Proteomes" id="UP000590511">
    <property type="component" value="Unassembled WGS sequence"/>
</dbReference>
<dbReference type="Gene3D" id="1.10.10.10">
    <property type="entry name" value="Winged helix-like DNA-binding domain superfamily/Winged helix DNA-binding domain"/>
    <property type="match status" value="1"/>
</dbReference>
<evidence type="ECO:0000313" key="5">
    <source>
        <dbReference type="EMBL" id="GIE45128.1"/>
    </source>
</evidence>
<dbReference type="AlphaFoldDB" id="A0A7W7HPX3"/>
<dbReference type="PRINTS" id="PR00035">
    <property type="entry name" value="HTHGNTR"/>
</dbReference>
<dbReference type="InterPro" id="IPR036388">
    <property type="entry name" value="WH-like_DNA-bd_sf"/>
</dbReference>
<dbReference type="RefSeq" id="WP_188125891.1">
    <property type="nucleotide sequence ID" value="NZ_BOMP01000155.1"/>
</dbReference>
<protein>
    <submittedName>
        <fullName evidence="6">DNA-binding FadR family transcriptional regulator</fullName>
    </submittedName>
    <submittedName>
        <fullName evidence="5">GntR family transcriptional regulator</fullName>
    </submittedName>
</protein>
<dbReference type="GO" id="GO:0003677">
    <property type="term" value="F:DNA binding"/>
    <property type="evidence" value="ECO:0007669"/>
    <property type="project" value="UniProtKB-KW"/>
</dbReference>
<dbReference type="Pfam" id="PF00392">
    <property type="entry name" value="GntR"/>
    <property type="match status" value="1"/>
</dbReference>
<proteinExistence type="predicted"/>
<dbReference type="SUPFAM" id="SSF48008">
    <property type="entry name" value="GntR ligand-binding domain-like"/>
    <property type="match status" value="1"/>
</dbReference>
<name>A0A7W7HPX3_9ACTN</name>
<dbReference type="InterPro" id="IPR008920">
    <property type="entry name" value="TF_FadR/GntR_C"/>
</dbReference>
<dbReference type="EMBL" id="JACHNC010000001">
    <property type="protein sequence ID" value="MBB4754312.1"/>
    <property type="molecule type" value="Genomic_DNA"/>
</dbReference>
<evidence type="ECO:0000313" key="7">
    <source>
        <dbReference type="Proteomes" id="UP000590511"/>
    </source>
</evidence>
<evidence type="ECO:0000256" key="2">
    <source>
        <dbReference type="ARBA" id="ARBA00023125"/>
    </source>
</evidence>
<feature type="domain" description="HTH gntR-type" evidence="4">
    <location>
        <begin position="19"/>
        <end position="89"/>
    </location>
</feature>
<dbReference type="Pfam" id="PF07729">
    <property type="entry name" value="FCD"/>
    <property type="match status" value="1"/>
</dbReference>
<dbReference type="PANTHER" id="PTHR43537">
    <property type="entry name" value="TRANSCRIPTIONAL REGULATOR, GNTR FAMILY"/>
    <property type="match status" value="1"/>
</dbReference>
<keyword evidence="8" id="KW-1185">Reference proteome</keyword>
<dbReference type="InterPro" id="IPR000524">
    <property type="entry name" value="Tscrpt_reg_HTH_GntR"/>
</dbReference>
<evidence type="ECO:0000259" key="4">
    <source>
        <dbReference type="PROSITE" id="PS50949"/>
    </source>
</evidence>